<evidence type="ECO:0000256" key="5">
    <source>
        <dbReference type="ARBA" id="ARBA00022821"/>
    </source>
</evidence>
<keyword evidence="6" id="KW-0175">Coiled coil</keyword>
<dbReference type="FunFam" id="3.40.50.300:FF:001091">
    <property type="entry name" value="Probable disease resistance protein At1g61300"/>
    <property type="match status" value="1"/>
</dbReference>
<feature type="domain" description="Disease resistance N-terminal" evidence="8">
    <location>
        <begin position="7"/>
        <end position="96"/>
    </location>
</feature>
<keyword evidence="5" id="KW-0611">Plant defense</keyword>
<proteinExistence type="inferred from homology"/>
<dbReference type="Proteomes" id="UP001497457">
    <property type="component" value="Chromosome 4rd"/>
</dbReference>
<keyword evidence="3" id="KW-0677">Repeat</keyword>
<dbReference type="Gene3D" id="1.10.10.10">
    <property type="entry name" value="Winged helix-like DNA-binding domain superfamily/Winged helix DNA-binding domain"/>
    <property type="match status" value="1"/>
</dbReference>
<dbReference type="InterPro" id="IPR027417">
    <property type="entry name" value="P-loop_NTPase"/>
</dbReference>
<dbReference type="InterPro" id="IPR055414">
    <property type="entry name" value="LRR_R13L4/SHOC2-like"/>
</dbReference>
<feature type="domain" description="Disease resistance protein winged helix" evidence="9">
    <location>
        <begin position="427"/>
        <end position="500"/>
    </location>
</feature>
<organism evidence="11 12">
    <name type="scientific">Urochloa decumbens</name>
    <dbReference type="NCBI Taxonomy" id="240449"/>
    <lineage>
        <taxon>Eukaryota</taxon>
        <taxon>Viridiplantae</taxon>
        <taxon>Streptophyta</taxon>
        <taxon>Embryophyta</taxon>
        <taxon>Tracheophyta</taxon>
        <taxon>Spermatophyta</taxon>
        <taxon>Magnoliopsida</taxon>
        <taxon>Liliopsida</taxon>
        <taxon>Poales</taxon>
        <taxon>Poaceae</taxon>
        <taxon>PACMAD clade</taxon>
        <taxon>Panicoideae</taxon>
        <taxon>Panicodae</taxon>
        <taxon>Paniceae</taxon>
        <taxon>Melinidinae</taxon>
        <taxon>Urochloa</taxon>
    </lineage>
</organism>
<dbReference type="InterPro" id="IPR042197">
    <property type="entry name" value="Apaf_helical"/>
</dbReference>
<keyword evidence="2" id="KW-0433">Leucine-rich repeat</keyword>
<dbReference type="Pfam" id="PF18052">
    <property type="entry name" value="Rx_N"/>
    <property type="match status" value="1"/>
</dbReference>
<dbReference type="Gene3D" id="3.40.50.300">
    <property type="entry name" value="P-loop containing nucleotide triphosphate hydrolases"/>
    <property type="match status" value="1"/>
</dbReference>
<dbReference type="InterPro" id="IPR044974">
    <property type="entry name" value="Disease_R_plants"/>
</dbReference>
<dbReference type="Pfam" id="PF23559">
    <property type="entry name" value="WHD_DRP"/>
    <property type="match status" value="1"/>
</dbReference>
<evidence type="ECO:0000256" key="1">
    <source>
        <dbReference type="ARBA" id="ARBA00008894"/>
    </source>
</evidence>
<dbReference type="FunFam" id="1.10.10.10:FF:000322">
    <property type="entry name" value="Probable disease resistance protein At1g63360"/>
    <property type="match status" value="1"/>
</dbReference>
<evidence type="ECO:0000256" key="2">
    <source>
        <dbReference type="ARBA" id="ARBA00022614"/>
    </source>
</evidence>
<dbReference type="AlphaFoldDB" id="A0ABC9EP29"/>
<dbReference type="InterPro" id="IPR002182">
    <property type="entry name" value="NB-ARC"/>
</dbReference>
<evidence type="ECO:0000256" key="6">
    <source>
        <dbReference type="ARBA" id="ARBA00023054"/>
    </source>
</evidence>
<dbReference type="GO" id="GO:0002758">
    <property type="term" value="P:innate immune response-activating signaling pathway"/>
    <property type="evidence" value="ECO:0007669"/>
    <property type="project" value="UniProtKB-ARBA"/>
</dbReference>
<feature type="domain" description="Disease resistance R13L4/SHOC-2-like LRR" evidence="10">
    <location>
        <begin position="560"/>
        <end position="940"/>
    </location>
</feature>
<evidence type="ECO:0000259" key="8">
    <source>
        <dbReference type="Pfam" id="PF18052"/>
    </source>
</evidence>
<dbReference type="Pfam" id="PF00931">
    <property type="entry name" value="NB-ARC"/>
    <property type="match status" value="1"/>
</dbReference>
<dbReference type="GO" id="GO:0009626">
    <property type="term" value="P:plant-type hypersensitive response"/>
    <property type="evidence" value="ECO:0007669"/>
    <property type="project" value="UniProtKB-ARBA"/>
</dbReference>
<evidence type="ECO:0000256" key="3">
    <source>
        <dbReference type="ARBA" id="ARBA00022737"/>
    </source>
</evidence>
<dbReference type="InterPro" id="IPR036388">
    <property type="entry name" value="WH-like_DNA-bd_sf"/>
</dbReference>
<dbReference type="PRINTS" id="PR00364">
    <property type="entry name" value="DISEASERSIST"/>
</dbReference>
<protein>
    <submittedName>
        <fullName evidence="11">Uncharacterized protein</fullName>
    </submittedName>
</protein>
<dbReference type="Pfam" id="PF23598">
    <property type="entry name" value="LRR_14"/>
    <property type="match status" value="1"/>
</dbReference>
<gene>
    <name evidence="11" type="ORF">URODEC1_LOCUS97081</name>
</gene>
<keyword evidence="4" id="KW-0547">Nucleotide-binding</keyword>
<evidence type="ECO:0000259" key="10">
    <source>
        <dbReference type="Pfam" id="PF23598"/>
    </source>
</evidence>
<dbReference type="Gene3D" id="1.10.8.430">
    <property type="entry name" value="Helical domain of apoptotic protease-activating factors"/>
    <property type="match status" value="1"/>
</dbReference>
<dbReference type="SUPFAM" id="SSF52058">
    <property type="entry name" value="L domain-like"/>
    <property type="match status" value="1"/>
</dbReference>
<dbReference type="PANTHER" id="PTHR23155">
    <property type="entry name" value="DISEASE RESISTANCE PROTEIN RP"/>
    <property type="match status" value="1"/>
</dbReference>
<dbReference type="InterPro" id="IPR038005">
    <property type="entry name" value="RX-like_CC"/>
</dbReference>
<dbReference type="SUPFAM" id="SSF52540">
    <property type="entry name" value="P-loop containing nucleoside triphosphate hydrolases"/>
    <property type="match status" value="1"/>
</dbReference>
<feature type="domain" description="NB-ARC" evidence="7">
    <location>
        <begin position="172"/>
        <end position="337"/>
    </location>
</feature>
<name>A0ABC9EP29_9POAL</name>
<comment type="similarity">
    <text evidence="1">Belongs to the disease resistance NB-LRR family.</text>
</comment>
<accession>A0ABC9EP29</accession>
<dbReference type="EMBL" id="OZ075114">
    <property type="protein sequence ID" value="CAL5060267.1"/>
    <property type="molecule type" value="Genomic_DNA"/>
</dbReference>
<dbReference type="Gene3D" id="1.20.5.4130">
    <property type="match status" value="1"/>
</dbReference>
<dbReference type="InterPro" id="IPR041118">
    <property type="entry name" value="Rx_N"/>
</dbReference>
<sequence length="1015" mass="114882">MEFASVALNTLLPKLARLLQDEYKLQTKGVRDGIEFLYSELRTMQAALEKFGEVPIEQLDKLQRIWAQDVRDLSYDMEDIVDTFMVDVAGPDPPGKKSVKRIFKKLTRKVTKAMARHEIAKEIKGIRERVREVAERRDRYKVDTITPANKTLVDPRLKALYTEATRLVGIDEAKEEVITKLALGDDYQNKRIVSIAGFGGLGKTTLAKAVYDEIGRHFDCRAFVSVSRNLDAKKLLKDMMYELDRGKFSLCASLDDIKHLIDLVHEILQKKRYLIVIDDIWNIEHWDVIVLALIENNKGSRIITTTRIIDVASKVGGCYMLKPLSPENSKNLFYGRIFGSKDKCPSNILDVSEKILKKCGGVPLAIITTSSLLANKSEDIKEWHDVCDSIGYGLQKKPGMDSMRKILLLSYYDLPSHLKTCLLYLSIFPEDYVIRKERLIWRWVAEGFVQDQQVGDQSFLEIGKSYFNELINRSLIQPAVMDLDDTPKACRVHDIVLDLIISLSMEECFVTTVYDGDGKLSLGSKQEVRRLSLHNYTTWPTMNMAKLRSLTIFEPVVSILTHFDAVVGSMPALSSYHLLRVLDLRDYKVKDLATMGFVGSLSHLRYLGLSKTSSSSGVDRLLVEIGKLRFLQTLDVSKTEVEEVPSSIVEGLRQLKCLRGNNYKGISLPDGLKNLTSLEVLESVAATSECIAKELGYLIQLRVLGVSIRIPHLMHMSVNNSGDDGWRAFANALVESLGKLKKIESLRIHCNHFAILCFDSSMEPLGNLRRLHIDIAWVVPAWIEPASLSCLSCLNISVCYEQRADIQVLGTLPCLRHLTYRVAYSTLGTDEPMERCVVGPDAFPCLVRCDLFIPGGMVPSMFPRGAMPKLEDFTFNIGREQFWNHGESDVDDLALDHLPSLRSVTVNDLYGYIVDEARKNKVKNVREKLEHEAAVHPNHPLRIHYTGQSTGGSRIVRLGARRSQTRQRPRSARARVRISSYLFLQFLSLLLAVYRRLYVMANRLNIYVSAEMLSP</sequence>
<dbReference type="InterPro" id="IPR058922">
    <property type="entry name" value="WHD_DRP"/>
</dbReference>
<evidence type="ECO:0000259" key="9">
    <source>
        <dbReference type="Pfam" id="PF23559"/>
    </source>
</evidence>
<dbReference type="Gene3D" id="3.80.10.10">
    <property type="entry name" value="Ribonuclease Inhibitor"/>
    <property type="match status" value="1"/>
</dbReference>
<dbReference type="InterPro" id="IPR032675">
    <property type="entry name" value="LRR_dom_sf"/>
</dbReference>
<dbReference type="GO" id="GO:0000166">
    <property type="term" value="F:nucleotide binding"/>
    <property type="evidence" value="ECO:0007669"/>
    <property type="project" value="UniProtKB-KW"/>
</dbReference>
<evidence type="ECO:0000313" key="12">
    <source>
        <dbReference type="Proteomes" id="UP001497457"/>
    </source>
</evidence>
<dbReference type="CDD" id="cd14798">
    <property type="entry name" value="RX-CC_like"/>
    <property type="match status" value="1"/>
</dbReference>
<evidence type="ECO:0000259" key="7">
    <source>
        <dbReference type="Pfam" id="PF00931"/>
    </source>
</evidence>
<evidence type="ECO:0000313" key="11">
    <source>
        <dbReference type="EMBL" id="CAL5060267.1"/>
    </source>
</evidence>
<keyword evidence="12" id="KW-1185">Reference proteome</keyword>
<dbReference type="PANTHER" id="PTHR23155:SF1116">
    <property type="entry name" value="OS12G0273300 PROTEIN"/>
    <property type="match status" value="1"/>
</dbReference>
<reference evidence="11" key="1">
    <citation type="submission" date="2024-10" db="EMBL/GenBank/DDBJ databases">
        <authorList>
            <person name="Ryan C."/>
        </authorList>
    </citation>
    <scope>NUCLEOTIDE SEQUENCE [LARGE SCALE GENOMIC DNA]</scope>
</reference>
<dbReference type="GO" id="GO:0042742">
    <property type="term" value="P:defense response to bacterium"/>
    <property type="evidence" value="ECO:0007669"/>
    <property type="project" value="UniProtKB-ARBA"/>
</dbReference>
<evidence type="ECO:0000256" key="4">
    <source>
        <dbReference type="ARBA" id="ARBA00022741"/>
    </source>
</evidence>